<dbReference type="SUPFAM" id="SSF53649">
    <property type="entry name" value="Alkaline phosphatase-like"/>
    <property type="match status" value="1"/>
</dbReference>
<dbReference type="InterPro" id="IPR017850">
    <property type="entry name" value="Alkaline_phosphatase_core_sf"/>
</dbReference>
<dbReference type="Gene3D" id="3.40.720.10">
    <property type="entry name" value="Alkaline Phosphatase, subunit A"/>
    <property type="match status" value="2"/>
</dbReference>
<reference evidence="1 2" key="1">
    <citation type="submission" date="2019-03" db="EMBL/GenBank/DDBJ databases">
        <title>Genomic Encyclopedia of Type Strains, Phase IV (KMG-IV): sequencing the most valuable type-strain genomes for metagenomic binning, comparative biology and taxonomic classification.</title>
        <authorList>
            <person name="Goeker M."/>
        </authorList>
    </citation>
    <scope>NUCLEOTIDE SEQUENCE [LARGE SCALE GENOMIC DNA]</scope>
    <source>
        <strain evidence="1 2">DSM 203</strain>
    </source>
</reference>
<proteinExistence type="predicted"/>
<evidence type="ECO:0000313" key="2">
    <source>
        <dbReference type="Proteomes" id="UP000295247"/>
    </source>
</evidence>
<protein>
    <submittedName>
        <fullName evidence="1">Putative AlkP superfamily phosphohydrolase/phosphomutase</fullName>
    </submittedName>
</protein>
<name>A0A4R4AG44_MARGR</name>
<dbReference type="Proteomes" id="UP000295247">
    <property type="component" value="Unassembled WGS sequence"/>
</dbReference>
<accession>A0A4R4AG44</accession>
<organism evidence="1 2">
    <name type="scientific">Marichromatium gracile</name>
    <name type="common">Chromatium gracile</name>
    <dbReference type="NCBI Taxonomy" id="1048"/>
    <lineage>
        <taxon>Bacteria</taxon>
        <taxon>Pseudomonadati</taxon>
        <taxon>Pseudomonadota</taxon>
        <taxon>Gammaproteobacteria</taxon>
        <taxon>Chromatiales</taxon>
        <taxon>Chromatiaceae</taxon>
        <taxon>Marichromatium</taxon>
    </lineage>
</organism>
<dbReference type="AlphaFoldDB" id="A0A4R4AG44"/>
<comment type="caution">
    <text evidence="1">The sequence shown here is derived from an EMBL/GenBank/DDBJ whole genome shotgun (WGS) entry which is preliminary data.</text>
</comment>
<dbReference type="GO" id="GO:0016787">
    <property type="term" value="F:hydrolase activity"/>
    <property type="evidence" value="ECO:0007669"/>
    <property type="project" value="UniProtKB-KW"/>
</dbReference>
<dbReference type="EMBL" id="SMDC01000002">
    <property type="protein sequence ID" value="TCW38163.1"/>
    <property type="molecule type" value="Genomic_DNA"/>
</dbReference>
<dbReference type="RefSeq" id="WP_132228556.1">
    <property type="nucleotide sequence ID" value="NZ_NRRH01000035.1"/>
</dbReference>
<keyword evidence="1" id="KW-0378">Hydrolase</keyword>
<dbReference type="InterPro" id="IPR002591">
    <property type="entry name" value="Phosphodiest/P_Trfase"/>
</dbReference>
<dbReference type="PANTHER" id="PTHR10151:SF120">
    <property type="entry name" value="BIS(5'-ADENOSYL)-TRIPHOSPHATASE"/>
    <property type="match status" value="1"/>
</dbReference>
<evidence type="ECO:0000313" key="1">
    <source>
        <dbReference type="EMBL" id="TCW38163.1"/>
    </source>
</evidence>
<sequence length="549" mass="60885">MTQSNNRVMVFGMDGATFDIMQPLLDAGRLPNLARLIARGASGTLDSSVPELSPPAWTSFMTGVTPGAHGVNDFFGPVEAGSYETRFFNASYRRRPPLWSLLSARGRRSCVLNVPFTFPPDPINGVMVSGMDTPSLESAFVHPSEFREELDRVTGGYRLERVERRLSRRAVGRYARSIEEITENRFRAAAHLLGRESWDLFVVVFESTDRAQHNFWKFRDPAHPEYNARDHARYGELVERAYEDLDRRLGELLALVPEDVTLCVMSDHGFGPLYKGVRLEHWLAREGYLRRAAAPRAPRPPALRERLGALLPGPARRLARALLGRRGGDALPPGLDAFAMAGTQVFPVGGYGNLVINLQGRQPQGVVPESEYEPLRARLIAALEGLRDPDTGARLIERVWRREEVYPHCLAQTPDIIIRWSPGYYCVGEQELGFLGIRPAPDALTTAHRWSGNHLPNGVLMLAGPDIVPGAGFDEAAIIDVAPTLMALLGEPVPSHMDGRVLTEALSADFLARHPPRTADYDLDIGETRPFSEAESACINERLKDLGYL</sequence>
<dbReference type="PANTHER" id="PTHR10151">
    <property type="entry name" value="ECTONUCLEOTIDE PYROPHOSPHATASE/PHOSPHODIESTERASE"/>
    <property type="match status" value="1"/>
</dbReference>
<dbReference type="Pfam" id="PF01663">
    <property type="entry name" value="Phosphodiest"/>
    <property type="match status" value="1"/>
</dbReference>
<gene>
    <name evidence="1" type="ORF">EDC29_10253</name>
</gene>